<evidence type="ECO:0000256" key="1">
    <source>
        <dbReference type="SAM" id="MobiDB-lite"/>
    </source>
</evidence>
<dbReference type="PANTHER" id="PTHR22948">
    <property type="entry name" value="TUDOR DOMAIN CONTAINING PROTEIN"/>
    <property type="match status" value="1"/>
</dbReference>
<dbReference type="PANTHER" id="PTHR22948:SF14">
    <property type="entry name" value="TUDOR DOMAIN-CONTAINING PROTEIN 7"/>
    <property type="match status" value="1"/>
</dbReference>
<feature type="region of interest" description="Disordered" evidence="1">
    <location>
        <begin position="1020"/>
        <end position="1041"/>
    </location>
</feature>
<evidence type="ECO:0000313" key="3">
    <source>
        <dbReference type="Proteomes" id="UP001318040"/>
    </source>
</evidence>
<reference evidence="4" key="1">
    <citation type="submission" date="2025-08" db="UniProtKB">
        <authorList>
            <consortium name="RefSeq"/>
        </authorList>
    </citation>
    <scope>IDENTIFICATION</scope>
    <source>
        <tissue evidence="4">Sperm</tissue>
    </source>
</reference>
<dbReference type="InterPro" id="IPR035437">
    <property type="entry name" value="SNase_OB-fold_sf"/>
</dbReference>
<dbReference type="SMART" id="SM00333">
    <property type="entry name" value="TUDOR"/>
    <property type="match status" value="4"/>
</dbReference>
<accession>A0AAJ7T1W9</accession>
<feature type="domain" description="Tudor" evidence="2">
    <location>
        <begin position="1164"/>
        <end position="1221"/>
    </location>
</feature>
<dbReference type="Gene3D" id="3.30.420.610">
    <property type="entry name" value="LOTUS domain-like"/>
    <property type="match status" value="2"/>
</dbReference>
<feature type="region of interest" description="Disordered" evidence="1">
    <location>
        <begin position="1085"/>
        <end position="1104"/>
    </location>
</feature>
<feature type="compositionally biased region" description="Low complexity" evidence="1">
    <location>
        <begin position="42"/>
        <end position="51"/>
    </location>
</feature>
<feature type="compositionally biased region" description="Polar residues" evidence="1">
    <location>
        <begin position="1020"/>
        <end position="1036"/>
    </location>
</feature>
<dbReference type="Pfam" id="PF00567">
    <property type="entry name" value="TUDOR"/>
    <property type="match status" value="4"/>
</dbReference>
<dbReference type="CTD" id="23424"/>
<dbReference type="PROSITE" id="PS50304">
    <property type="entry name" value="TUDOR"/>
    <property type="match status" value="3"/>
</dbReference>
<proteinExistence type="predicted"/>
<feature type="compositionally biased region" description="Low complexity" evidence="1">
    <location>
        <begin position="1093"/>
        <end position="1104"/>
    </location>
</feature>
<keyword evidence="3" id="KW-1185">Reference proteome</keyword>
<dbReference type="RefSeq" id="XP_032809695.1">
    <property type="nucleotide sequence ID" value="XM_032953804.1"/>
</dbReference>
<protein>
    <submittedName>
        <fullName evidence="4">Tudor domain-containing protein 7 isoform X1</fullName>
    </submittedName>
</protein>
<feature type="region of interest" description="Disordered" evidence="1">
    <location>
        <begin position="31"/>
        <end position="51"/>
    </location>
</feature>
<dbReference type="InterPro" id="IPR041966">
    <property type="entry name" value="LOTUS-like"/>
</dbReference>
<organism evidence="3 4">
    <name type="scientific">Petromyzon marinus</name>
    <name type="common">Sea lamprey</name>
    <dbReference type="NCBI Taxonomy" id="7757"/>
    <lineage>
        <taxon>Eukaryota</taxon>
        <taxon>Metazoa</taxon>
        <taxon>Chordata</taxon>
        <taxon>Craniata</taxon>
        <taxon>Vertebrata</taxon>
        <taxon>Cyclostomata</taxon>
        <taxon>Hyperoartia</taxon>
        <taxon>Petromyzontiformes</taxon>
        <taxon>Petromyzontidae</taxon>
        <taxon>Petromyzon</taxon>
    </lineage>
</organism>
<dbReference type="Proteomes" id="UP001318040">
    <property type="component" value="Chromosome 13"/>
</dbReference>
<feature type="domain" description="Tudor" evidence="2">
    <location>
        <begin position="510"/>
        <end position="568"/>
    </location>
</feature>
<dbReference type="KEGG" id="pmrn:116942182"/>
<dbReference type="InterPro" id="IPR050621">
    <property type="entry name" value="Tudor_domain_containing"/>
</dbReference>
<gene>
    <name evidence="4" type="primary">TDRD7</name>
</gene>
<dbReference type="InterPro" id="IPR002999">
    <property type="entry name" value="Tudor"/>
</dbReference>
<dbReference type="Gene3D" id="2.40.50.90">
    <property type="match status" value="4"/>
</dbReference>
<evidence type="ECO:0000259" key="2">
    <source>
        <dbReference type="PROSITE" id="PS50304"/>
    </source>
</evidence>
<sequence length="1299" mass="144486">MSGDAWFRARFWSRGGAALGHVTSAWPQLAPRGFPLGGPPQRDAAGAAAGAADTRGRKAAAAGAAAAAADTRGRKAAAAGAAAAAEMWNGMDPKSKGGTLPRSWESLGGAPLSLCTSAEYHHFPSEPSRLEPGGCHVDNLVQRLPGVVSVRSSPTGKITCHPVELPPASPGSEFGDLSMGVETGLSHTSSLQLQRRHVQIEQTMRPPAGNENPLEYCSEMPAFTQSHMSKTLQHDGDHLPMYGFSSGLKGCDEACENNSRDSLFAHSVLRKRIQTILIEQKCILWSDLSKLYKRTFAEDLPEVILEYLNKWTDICHVKRFGSERSGSCIVMLSDDARMQVDGLNPSGVGLQGNLGNVVKFTPFQSLLEKKHENKSPLNDVLKRQLCNLLKDHRSGIWLKCLPNLFFKKYNQTLPEEIIQKYECLSEIFDLDMPLKNNPKSVILHFPDISEVIVAPAVLPKAELTFGKISWVRHCEEFYIQFETDFLENDLRSISNMLLNQYATGKRELAQFVQGTFCSFEISNSWYRGQVQSVDVKEQTAIVFAIDYGFHTSCVRTEVCKLPPACARLPAQCVRCCLRPMGEHGAQWASTALRELNCLSERLKVKVEEVKGEFAIVVLYTENGTCVNEKLCSACVQIPSLTLSEEDVVLVSFVTAESTNEVIVRYCSGIYACQLNELIESMNLYYDSNKGRMMPCFSVNELVAVHAEERGWLRASVVNVSGDHVEVMCVDLGLSLEIKKSDVRQLEDTFCSQHMLALVCQLAGLEYFCRDKAVLNCLCSMAYDHILHLKLLKKIPEALVVLYDPSGANINAACLRALEDRRLALQLEVNVTYRNVYIQHVTSDGFFFCQMKTNVVKKVDRILSEIEKEVACLEPVPHVFSGMRCLVQHVEGRPLVRAEILHVQDQHIVEVYLTDYGKRALIETSSLLRIGAQHIKDLVEIPAQVVKCRLAGAGTEHVELTGQVLRWLRSCVAERHGWGVKVVSTDYSTSVSNIYLFINDGKHWEDTVNCTVISRALRSRSNVEPSPSVGSSENPESFEQRCTAGRNSNGAVALSPPYPGETFDFHELNFGGTKVPRPFQLRESSLSPVSAALQQQQQEQQQEQQEVVPPLHALPLGKMKQVFVSAAHLPSQFVVQLCQEMPLLDRLMNKMEQHYRSKSPRPATGVQVGKIYATRFEDDRFYRVVVKGVMSGMANVYQLDYGEYSVVPLDRLLPLPLTFRTLPIQGVCAELFGTASEHEWSVEAATLFGKQVKGRSLWALFMATDEDPSKPFERKACVDLIDTSQDNDVYISQLMLNFKS</sequence>
<dbReference type="Gene3D" id="2.30.30.140">
    <property type="match status" value="4"/>
</dbReference>
<evidence type="ECO:0000313" key="4">
    <source>
        <dbReference type="RefSeq" id="XP_032809695.1"/>
    </source>
</evidence>
<feature type="domain" description="Tudor" evidence="2">
    <location>
        <begin position="877"/>
        <end position="936"/>
    </location>
</feature>
<dbReference type="SUPFAM" id="SSF63748">
    <property type="entry name" value="Tudor/PWWP/MBT"/>
    <property type="match status" value="4"/>
</dbReference>
<name>A0AAJ7T1W9_PETMA</name>